<organism evidence="3 4">
    <name type="scientific">Gonium pectorale</name>
    <name type="common">Green alga</name>
    <dbReference type="NCBI Taxonomy" id="33097"/>
    <lineage>
        <taxon>Eukaryota</taxon>
        <taxon>Viridiplantae</taxon>
        <taxon>Chlorophyta</taxon>
        <taxon>core chlorophytes</taxon>
        <taxon>Chlorophyceae</taxon>
        <taxon>CS clade</taxon>
        <taxon>Chlamydomonadales</taxon>
        <taxon>Volvocaceae</taxon>
        <taxon>Gonium</taxon>
    </lineage>
</organism>
<comment type="caution">
    <text evidence="3">The sequence shown here is derived from an EMBL/GenBank/DDBJ whole genome shotgun (WGS) entry which is preliminary data.</text>
</comment>
<keyword evidence="4" id="KW-1185">Reference proteome</keyword>
<reference evidence="4" key="1">
    <citation type="journal article" date="2016" name="Nat. Commun.">
        <title>The Gonium pectorale genome demonstrates co-option of cell cycle regulation during the evolution of multicellularity.</title>
        <authorList>
            <person name="Hanschen E.R."/>
            <person name="Marriage T.N."/>
            <person name="Ferris P.J."/>
            <person name="Hamaji T."/>
            <person name="Toyoda A."/>
            <person name="Fujiyama A."/>
            <person name="Neme R."/>
            <person name="Noguchi H."/>
            <person name="Minakuchi Y."/>
            <person name="Suzuki M."/>
            <person name="Kawai-Toyooka H."/>
            <person name="Smith D.R."/>
            <person name="Sparks H."/>
            <person name="Anderson J."/>
            <person name="Bakaric R."/>
            <person name="Luria V."/>
            <person name="Karger A."/>
            <person name="Kirschner M.W."/>
            <person name="Durand P.M."/>
            <person name="Michod R.E."/>
            <person name="Nozaki H."/>
            <person name="Olson B.J."/>
        </authorList>
    </citation>
    <scope>NUCLEOTIDE SEQUENCE [LARGE SCALE GENOMIC DNA]</scope>
    <source>
        <strain evidence="4">NIES-2863</strain>
    </source>
</reference>
<dbReference type="AlphaFoldDB" id="A0A150H0R9"/>
<dbReference type="EMBL" id="LSYV01000004">
    <property type="protein sequence ID" value="KXZ55160.1"/>
    <property type="molecule type" value="Genomic_DNA"/>
</dbReference>
<evidence type="ECO:0000313" key="3">
    <source>
        <dbReference type="EMBL" id="KXZ55160.1"/>
    </source>
</evidence>
<proteinExistence type="predicted"/>
<dbReference type="Proteomes" id="UP000075714">
    <property type="component" value="Unassembled WGS sequence"/>
</dbReference>
<dbReference type="Gene3D" id="3.80.10.10">
    <property type="entry name" value="Ribonuclease Inhibitor"/>
    <property type="match status" value="1"/>
</dbReference>
<feature type="compositionally biased region" description="Basic and acidic residues" evidence="2">
    <location>
        <begin position="11"/>
        <end position="23"/>
    </location>
</feature>
<dbReference type="InterPro" id="IPR032675">
    <property type="entry name" value="LRR_dom_sf"/>
</dbReference>
<feature type="region of interest" description="Disordered" evidence="2">
    <location>
        <begin position="1"/>
        <end position="23"/>
    </location>
</feature>
<feature type="compositionally biased region" description="Basic and acidic residues" evidence="2">
    <location>
        <begin position="420"/>
        <end position="430"/>
    </location>
</feature>
<feature type="region of interest" description="Disordered" evidence="2">
    <location>
        <begin position="404"/>
        <end position="462"/>
    </location>
</feature>
<comment type="subcellular location">
    <subcellularLocation>
        <location evidence="1">Cytoplasm</location>
        <location evidence="1">Cytoskeleton</location>
        <location evidence="1">Cilium axoneme</location>
    </subcellularLocation>
</comment>
<sequence>MQEEQEQEPWQQHEQEKEQESLEQKWDVEEPRMGLFDVLRSLPPDVVTSNLLHRLGVRERCALRLLAREQRSLYKRHTAAVQLQVAHRRIERMVWPNTSNRLLEMPPIVVDEAPPLHEALQLTLGSFGRRLRRLHLSSDAAPVTELDLDMISVLVPELEELVLRFDVWERPAPVLDSLGGLLRLRRLALQLGSSKLNYDPAPEVMVRSLSRLTGLRALSLELTATTLPLPARELERLTSLRLALVFRGYGAGQQSEQLRSLVSQLALLTELRALAVPDGYRGSDGDLLRAASPVLPSLTALHMPRLSCTRPELEVSELEVVDGLSGAHPASSPVFLLHLAGALEALPRLRRLAFASAAPQSDALVQGLPGLLVALRRPLRVEASFLGHADAARLRSMLAEVRRANRSSLSPAQPGSSASTRRDGAEHEGVEDVVVLASEEPGVGLQESPSAPSGREARDCSGGWAAGGGLWWLGEEDGAPAV</sequence>
<evidence type="ECO:0000313" key="4">
    <source>
        <dbReference type="Proteomes" id="UP000075714"/>
    </source>
</evidence>
<evidence type="ECO:0000256" key="1">
    <source>
        <dbReference type="ARBA" id="ARBA00004430"/>
    </source>
</evidence>
<gene>
    <name evidence="3" type="ORF">GPECTOR_3g308</name>
</gene>
<protein>
    <submittedName>
        <fullName evidence="3">Uncharacterized protein</fullName>
    </submittedName>
</protein>
<feature type="compositionally biased region" description="Polar residues" evidence="2">
    <location>
        <begin position="406"/>
        <end position="419"/>
    </location>
</feature>
<dbReference type="GO" id="GO:0005930">
    <property type="term" value="C:axoneme"/>
    <property type="evidence" value="ECO:0007669"/>
    <property type="project" value="UniProtKB-SubCell"/>
</dbReference>
<accession>A0A150H0R9</accession>
<dbReference type="OrthoDB" id="548053at2759"/>
<evidence type="ECO:0000256" key="2">
    <source>
        <dbReference type="SAM" id="MobiDB-lite"/>
    </source>
</evidence>
<name>A0A150H0R9_GONPE</name>